<dbReference type="CDD" id="cd10449">
    <property type="entry name" value="GIY-YIG_SLX1_like"/>
    <property type="match status" value="1"/>
</dbReference>
<evidence type="ECO:0000313" key="3">
    <source>
        <dbReference type="Proteomes" id="UP000783287"/>
    </source>
</evidence>
<evidence type="ECO:0000313" key="2">
    <source>
        <dbReference type="EMBL" id="MCA9383765.1"/>
    </source>
</evidence>
<dbReference type="Gene3D" id="3.40.1440.10">
    <property type="entry name" value="GIY-YIG endonuclease"/>
    <property type="match status" value="1"/>
</dbReference>
<organism evidence="2 3">
    <name type="scientific">Candidatus Dojkabacteria bacterium</name>
    <dbReference type="NCBI Taxonomy" id="2099670"/>
    <lineage>
        <taxon>Bacteria</taxon>
        <taxon>Candidatus Dojkabacteria</taxon>
    </lineage>
</organism>
<dbReference type="Proteomes" id="UP000783287">
    <property type="component" value="Unassembled WGS sequence"/>
</dbReference>
<dbReference type="AlphaFoldDB" id="A0A955L6F7"/>
<dbReference type="SUPFAM" id="SSF82771">
    <property type="entry name" value="GIY-YIG endonuclease"/>
    <property type="match status" value="1"/>
</dbReference>
<reference evidence="2" key="1">
    <citation type="submission" date="2020-04" db="EMBL/GenBank/DDBJ databases">
        <authorList>
            <person name="Zhang T."/>
        </authorList>
    </citation>
    <scope>NUCLEOTIDE SEQUENCE</scope>
    <source>
        <strain evidence="2">HKST-UBA14</strain>
    </source>
</reference>
<accession>A0A955L6F7</accession>
<reference evidence="2" key="2">
    <citation type="journal article" date="2021" name="Microbiome">
        <title>Successional dynamics and alternative stable states in a saline activated sludge microbial community over 9 years.</title>
        <authorList>
            <person name="Wang Y."/>
            <person name="Ye J."/>
            <person name="Ju F."/>
            <person name="Liu L."/>
            <person name="Boyd J.A."/>
            <person name="Deng Y."/>
            <person name="Parks D.H."/>
            <person name="Jiang X."/>
            <person name="Yin X."/>
            <person name="Woodcroft B.J."/>
            <person name="Tyson G.W."/>
            <person name="Hugenholtz P."/>
            <person name="Polz M.F."/>
            <person name="Zhang T."/>
        </authorList>
    </citation>
    <scope>NUCLEOTIDE SEQUENCE</scope>
    <source>
        <strain evidence="2">HKST-UBA14</strain>
    </source>
</reference>
<gene>
    <name evidence="2" type="ORF">KC909_05350</name>
</gene>
<evidence type="ECO:0000259" key="1">
    <source>
        <dbReference type="PROSITE" id="PS50164"/>
    </source>
</evidence>
<dbReference type="PROSITE" id="PS50164">
    <property type="entry name" value="GIY_YIG"/>
    <property type="match status" value="1"/>
</dbReference>
<dbReference type="EMBL" id="JAGQLK010000131">
    <property type="protein sequence ID" value="MCA9383765.1"/>
    <property type="molecule type" value="Genomic_DNA"/>
</dbReference>
<dbReference type="Pfam" id="PF01541">
    <property type="entry name" value="GIY-YIG"/>
    <property type="match status" value="1"/>
</dbReference>
<dbReference type="InterPro" id="IPR000305">
    <property type="entry name" value="GIY-YIG_endonuc"/>
</dbReference>
<sequence length="86" mass="10183">MFVYILFSKNIDRFYVGMSNNPDRRLIYHNIGKGGGNAFTKRAHDWQIVFTQKFVDKQSASKFETHIKTQKSRRYIKSLIKNKAPR</sequence>
<dbReference type="InterPro" id="IPR035901">
    <property type="entry name" value="GIY-YIG_endonuc_sf"/>
</dbReference>
<proteinExistence type="predicted"/>
<protein>
    <submittedName>
        <fullName evidence="2">GIY-YIG nuclease family protein</fullName>
    </submittedName>
</protein>
<comment type="caution">
    <text evidence="2">The sequence shown here is derived from an EMBL/GenBank/DDBJ whole genome shotgun (WGS) entry which is preliminary data.</text>
</comment>
<name>A0A955L6F7_9BACT</name>
<feature type="domain" description="GIY-YIG" evidence="1">
    <location>
        <begin position="1"/>
        <end position="77"/>
    </location>
</feature>